<feature type="binding site" evidence="8">
    <location>
        <position position="578"/>
    </location>
    <ligand>
        <name>ATP</name>
        <dbReference type="ChEBI" id="CHEBI:30616"/>
    </ligand>
</feature>
<evidence type="ECO:0000256" key="6">
    <source>
        <dbReference type="ARBA" id="ARBA00022840"/>
    </source>
</evidence>
<evidence type="ECO:0000259" key="11">
    <source>
        <dbReference type="Pfam" id="PF02769"/>
    </source>
</evidence>
<feature type="binding site" evidence="8">
    <location>
        <begin position="109"/>
        <end position="112"/>
    </location>
    <ligand>
        <name>substrate</name>
    </ligand>
</feature>
<dbReference type="SUPFAM" id="SSF56042">
    <property type="entry name" value="PurM C-terminal domain-like"/>
    <property type="match status" value="2"/>
</dbReference>
<feature type="binding site" evidence="8">
    <location>
        <position position="618"/>
    </location>
    <ligand>
        <name>substrate</name>
    </ligand>
</feature>
<name>A0AAU7Z3C7_9BACT</name>
<dbReference type="PIRSF" id="PIRSF001587">
    <property type="entry name" value="FGAM_synthase_II"/>
    <property type="match status" value="1"/>
</dbReference>
<feature type="binding site" evidence="8">
    <location>
        <position position="616"/>
    </location>
    <ligand>
        <name>Mg(2+)</name>
        <dbReference type="ChEBI" id="CHEBI:18420"/>
        <label>1</label>
    </ligand>
</feature>
<evidence type="ECO:0000256" key="2">
    <source>
        <dbReference type="ARBA" id="ARBA00022598"/>
    </source>
</evidence>
<dbReference type="FunFam" id="3.30.1330.10:FF:000004">
    <property type="entry name" value="Phosphoribosylformylglycinamidine synthase subunit PurL"/>
    <property type="match status" value="1"/>
</dbReference>
<evidence type="ECO:0000259" key="12">
    <source>
        <dbReference type="Pfam" id="PF18072"/>
    </source>
</evidence>
<dbReference type="Gene3D" id="3.30.1330.10">
    <property type="entry name" value="PurM-like, N-terminal domain"/>
    <property type="match status" value="2"/>
</dbReference>
<comment type="function">
    <text evidence="8">Part of the phosphoribosylformylglycinamidine synthase complex involved in the purines biosynthetic pathway. Catalyzes the ATP-dependent conversion of formylglycinamide ribonucleotide (FGAR) and glutamine to yield formylglycinamidine ribonucleotide (FGAM) and glutamate. The FGAM synthase complex is composed of three subunits. PurQ produces an ammonia molecule by converting glutamine to glutamate. PurL transfers the ammonia molecule to FGAR to form FGAM in an ATP-dependent manner. PurS interacts with PurQ and PurL and is thought to assist in the transfer of the ammonia molecule from PurQ to PurL.</text>
</comment>
<comment type="caution">
    <text evidence="8">Lacks conserved residue(s) required for the propagation of feature annotation.</text>
</comment>
<dbReference type="EMBL" id="CP132938">
    <property type="protein sequence ID" value="XCB23013.1"/>
    <property type="molecule type" value="Genomic_DNA"/>
</dbReference>
<evidence type="ECO:0000256" key="5">
    <source>
        <dbReference type="ARBA" id="ARBA00022755"/>
    </source>
</evidence>
<feature type="active site" description="Proton acceptor" evidence="8">
    <location>
        <position position="110"/>
    </location>
</feature>
<dbReference type="PANTHER" id="PTHR43555">
    <property type="entry name" value="PHOSPHORIBOSYLFORMYLGLYCINAMIDINE SYNTHASE SUBUNIT PURL"/>
    <property type="match status" value="1"/>
</dbReference>
<feature type="compositionally biased region" description="Polar residues" evidence="9">
    <location>
        <begin position="500"/>
        <end position="513"/>
    </location>
</feature>
<dbReference type="CDD" id="cd02203">
    <property type="entry name" value="PurL_repeat1"/>
    <property type="match status" value="1"/>
</dbReference>
<keyword evidence="1 8" id="KW-0963">Cytoplasm</keyword>
<dbReference type="CDD" id="cd02204">
    <property type="entry name" value="PurL_repeat2"/>
    <property type="match status" value="1"/>
</dbReference>
<comment type="similarity">
    <text evidence="8">Belongs to the FGAMS family.</text>
</comment>
<dbReference type="Gene3D" id="3.90.650.10">
    <property type="entry name" value="PurM-like C-terminal domain"/>
    <property type="match status" value="2"/>
</dbReference>
<dbReference type="Pfam" id="PF18072">
    <property type="entry name" value="FGAR-AT_linker"/>
    <property type="match status" value="1"/>
</dbReference>
<dbReference type="GO" id="GO:0005524">
    <property type="term" value="F:ATP binding"/>
    <property type="evidence" value="ECO:0007669"/>
    <property type="project" value="UniProtKB-UniRule"/>
</dbReference>
<dbReference type="RefSeq" id="WP_353072742.1">
    <property type="nucleotide sequence ID" value="NZ_CP132938.1"/>
</dbReference>
<dbReference type="SUPFAM" id="SSF55326">
    <property type="entry name" value="PurM N-terminal domain-like"/>
    <property type="match status" value="2"/>
</dbReference>
<dbReference type="InterPro" id="IPR036676">
    <property type="entry name" value="PurM-like_C_sf"/>
</dbReference>
<comment type="catalytic activity">
    <reaction evidence="8">
        <text>N(2)-formyl-N(1)-(5-phospho-beta-D-ribosyl)glycinamide + L-glutamine + ATP + H2O = 2-formamido-N(1)-(5-O-phospho-beta-D-ribosyl)acetamidine + L-glutamate + ADP + phosphate + H(+)</text>
        <dbReference type="Rhea" id="RHEA:17129"/>
        <dbReference type="ChEBI" id="CHEBI:15377"/>
        <dbReference type="ChEBI" id="CHEBI:15378"/>
        <dbReference type="ChEBI" id="CHEBI:29985"/>
        <dbReference type="ChEBI" id="CHEBI:30616"/>
        <dbReference type="ChEBI" id="CHEBI:43474"/>
        <dbReference type="ChEBI" id="CHEBI:58359"/>
        <dbReference type="ChEBI" id="CHEBI:147286"/>
        <dbReference type="ChEBI" id="CHEBI:147287"/>
        <dbReference type="ChEBI" id="CHEBI:456216"/>
        <dbReference type="EC" id="6.3.5.3"/>
    </reaction>
</comment>
<dbReference type="Pfam" id="PF00586">
    <property type="entry name" value="AIRS"/>
    <property type="match status" value="2"/>
</dbReference>
<dbReference type="HAMAP" id="MF_00420">
    <property type="entry name" value="PurL_2"/>
    <property type="match status" value="1"/>
</dbReference>
<keyword evidence="3 8" id="KW-0479">Metal-binding</keyword>
<dbReference type="NCBIfam" id="NF002290">
    <property type="entry name" value="PRK01213.1"/>
    <property type="match status" value="1"/>
</dbReference>
<keyword evidence="2 8" id="KW-0436">Ligase</keyword>
<feature type="domain" description="PurM-like N-terminal" evidence="10">
    <location>
        <begin position="89"/>
        <end position="212"/>
    </location>
</feature>
<feature type="domain" description="PurM-like C-terminal" evidence="11">
    <location>
        <begin position="653"/>
        <end position="805"/>
    </location>
</feature>
<feature type="binding site" evidence="8">
    <location>
        <position position="61"/>
    </location>
    <ligand>
        <name>ATP</name>
        <dbReference type="ChEBI" id="CHEBI:30616"/>
    </ligand>
</feature>
<protein>
    <recommendedName>
        <fullName evidence="8">Phosphoribosylformylglycinamidine synthase subunit PurL</fullName>
        <shortName evidence="8">FGAM synthase</shortName>
        <ecNumber evidence="8">6.3.5.3</ecNumber>
    </recommendedName>
    <alternativeName>
        <fullName evidence="8">Formylglycinamide ribonucleotide amidotransferase subunit II</fullName>
        <shortName evidence="8">FGAR amidotransferase II</shortName>
        <shortName evidence="8">FGAR-AT II</shortName>
    </alternativeName>
    <alternativeName>
        <fullName evidence="8">Glutamine amidotransferase PurL</fullName>
    </alternativeName>
    <alternativeName>
        <fullName evidence="8">Phosphoribosylformylglycinamidine synthase subunit II</fullName>
    </alternativeName>
</protein>
<dbReference type="InterPro" id="IPR036921">
    <property type="entry name" value="PurM-like_N_sf"/>
</dbReference>
<feature type="domain" description="Phosphoribosylformylglycinamidine synthase linker" evidence="12">
    <location>
        <begin position="24"/>
        <end position="62"/>
    </location>
</feature>
<dbReference type="Pfam" id="PF02769">
    <property type="entry name" value="AIRS_C"/>
    <property type="match status" value="2"/>
</dbReference>
<evidence type="ECO:0000256" key="7">
    <source>
        <dbReference type="ARBA" id="ARBA00022842"/>
    </source>
</evidence>
<evidence type="ECO:0000256" key="1">
    <source>
        <dbReference type="ARBA" id="ARBA00022490"/>
    </source>
</evidence>
<feature type="active site" evidence="8">
    <location>
        <position position="58"/>
    </location>
</feature>
<accession>A0AAU7Z3C7</accession>
<dbReference type="NCBIfam" id="TIGR01736">
    <property type="entry name" value="FGAM_synth_II"/>
    <property type="match status" value="1"/>
</dbReference>
<feature type="binding site" evidence="8">
    <location>
        <position position="106"/>
    </location>
    <ligand>
        <name>ATP</name>
        <dbReference type="ChEBI" id="CHEBI:30616"/>
    </ligand>
</feature>
<feature type="region of interest" description="Disordered" evidence="9">
    <location>
        <begin position="500"/>
        <end position="526"/>
    </location>
</feature>
<comment type="subcellular location">
    <subcellularLocation>
        <location evidence="8">Cytoplasm</location>
    </subcellularLocation>
</comment>
<feature type="binding site" evidence="8">
    <location>
        <position position="132"/>
    </location>
    <ligand>
        <name>Mg(2+)</name>
        <dbReference type="ChEBI" id="CHEBI:18420"/>
        <label>2</label>
    </ligand>
</feature>
<dbReference type="InterPro" id="IPR010074">
    <property type="entry name" value="PRibForGlyAmidine_synth_PurL"/>
</dbReference>
<dbReference type="AlphaFoldDB" id="A0AAU7Z3C7"/>
<evidence type="ECO:0000256" key="4">
    <source>
        <dbReference type="ARBA" id="ARBA00022741"/>
    </source>
</evidence>
<dbReference type="PANTHER" id="PTHR43555:SF1">
    <property type="entry name" value="PHOSPHORIBOSYLFORMYLGLYCINAMIDINE SYNTHASE SUBUNIT PURL"/>
    <property type="match status" value="1"/>
</dbReference>
<sequence>MPNLQAQQDKAPSPATITPELLKQHSITPEEYTRIETALGRTPSLTELGIFSVMWSEHCSYKSSRVHLRRLPTKGERKTGPGSVVQGPGENAGIIDVGDGWACAFKIESHNHPSYIEPYQGAATGVGGILRDIFTMNARPLAVMDSLRFGPLDEAEADESLRRRNHQIATGVVHGVAGYGNCFGVPNVGGETRFEACYSGNPLLNAFALGLVRSDEIFYAKATGVGNPVIYVGAKTGRDGIHGATMASEEFTEGSEQKRPNVQMGDPFLEKLLLEACLEAMATGAVLGIQDMGAAGLTCSTCEMGARGDLGLTVELDLVPQRETSMSSYEIMLSESQERMLLVADKARAQEVLDVFAKWGLDASIVGVVTEKPNMVITQHGELVADIPNRSLTDDAPLYHRPVGVWKAPVPLDPPAHVLEELKRPRDYTADLKKLLASANVCDKRWVFEQYDSMVQTNTVQGPGGEAGVIRIKGTGKSSGAPRPEGLLGKLANLVASSTPQGEATLANDNPDATNPVVDPDDSHEFTETVKGDRGLAMALAGNGRWTYLDPKLGAMHAVAEAARKVACTGAMPVSATNCLNFGNPEKPEIMAQLSQAIDGIAEACIALGTPVTGGNVSLYNETKGEGIYPTPVLGIVGIIDDVTKAVPSAFRKAGDVILFLSAFQGEGRKIEREFGSTEYAKTVMGELWGQPPLLNLGEEAALHKALAALSAKGVLASATDISDGGSVVALAKACFPRDLGIRVSMNVSEMEPFALKERFFSEIGSSVIVSTDKGHVEAIRAVLAEHPKVWMASLGEITADNFEVVINGKKVIDEPVSALKGSWTGALEEQLAAEVVTA</sequence>
<feature type="domain" description="PurM-like N-terminal" evidence="10">
    <location>
        <begin position="530"/>
        <end position="640"/>
    </location>
</feature>
<keyword evidence="7 8" id="KW-0460">Magnesium</keyword>
<gene>
    <name evidence="8 13" type="primary">purL</name>
    <name evidence="13" type="ORF">RBB81_03565</name>
</gene>
<organism evidence="13">
    <name type="scientific">Tunturiibacter gelidiferens</name>
    <dbReference type="NCBI Taxonomy" id="3069689"/>
    <lineage>
        <taxon>Bacteria</taxon>
        <taxon>Pseudomonadati</taxon>
        <taxon>Acidobacteriota</taxon>
        <taxon>Terriglobia</taxon>
        <taxon>Terriglobales</taxon>
        <taxon>Acidobacteriaceae</taxon>
        <taxon>Tunturiibacter</taxon>
    </lineage>
</organism>
<feature type="binding site" evidence="8">
    <location>
        <begin position="335"/>
        <end position="337"/>
    </location>
    <ligand>
        <name>substrate</name>
    </ligand>
</feature>
<dbReference type="KEGG" id="tgi:RBB81_03565"/>
<comment type="pathway">
    <text evidence="8">Purine metabolism; IMP biosynthesis via de novo pathway; 5-amino-1-(5-phospho-D-ribosyl)imidazole from N(2)-formyl-N(1)-(5-phospho-D-ribosyl)glycinamide: step 1/2.</text>
</comment>
<dbReference type="GO" id="GO:0005737">
    <property type="term" value="C:cytoplasm"/>
    <property type="evidence" value="ECO:0007669"/>
    <property type="project" value="UniProtKB-SubCell"/>
</dbReference>
<reference evidence="13" key="2">
    <citation type="journal article" date="2024" name="Environ. Microbiol.">
        <title>Genome analysis and description of Tunturibacter gen. nov. expands the diversity of Terriglobia in tundra soils.</title>
        <authorList>
            <person name="Messyasz A."/>
            <person name="Mannisto M.K."/>
            <person name="Kerkhof L.J."/>
            <person name="Haggblom M.M."/>
        </authorList>
    </citation>
    <scope>NUCLEOTIDE SEQUENCE</scope>
    <source>
        <strain evidence="13">M8UP39</strain>
    </source>
</reference>
<feature type="binding site" evidence="8">
    <location>
        <position position="615"/>
    </location>
    <ligand>
        <name>ATP</name>
        <dbReference type="ChEBI" id="CHEBI:30616"/>
    </ligand>
</feature>
<keyword evidence="6 8" id="KW-0067">ATP-binding</keyword>
<feature type="binding site" evidence="8">
    <location>
        <position position="108"/>
    </location>
    <ligand>
        <name>Mg(2+)</name>
        <dbReference type="ChEBI" id="CHEBI:18420"/>
        <label>1</label>
    </ligand>
</feature>
<evidence type="ECO:0000259" key="10">
    <source>
        <dbReference type="Pfam" id="PF00586"/>
    </source>
</evidence>
<reference evidence="13" key="1">
    <citation type="submission" date="2023-08" db="EMBL/GenBank/DDBJ databases">
        <authorList>
            <person name="Messyasz A."/>
            <person name="Mannisto M.K."/>
            <person name="Kerkhof L.J."/>
            <person name="Haggblom M."/>
        </authorList>
    </citation>
    <scope>NUCLEOTIDE SEQUENCE</scope>
    <source>
        <strain evidence="13">M8UP39</strain>
    </source>
</reference>
<feature type="binding site" evidence="8">
    <location>
        <position position="263"/>
    </location>
    <ligand>
        <name>substrate</name>
    </ligand>
</feature>
<feature type="binding site" evidence="8">
    <location>
        <position position="291"/>
    </location>
    <ligand>
        <name>Mg(2+)</name>
        <dbReference type="ChEBI" id="CHEBI:18420"/>
        <label>2</label>
    </ligand>
</feature>
<dbReference type="InterPro" id="IPR041609">
    <property type="entry name" value="PurL_linker"/>
</dbReference>
<keyword evidence="4 8" id="KW-0547">Nucleotide-binding</keyword>
<dbReference type="GO" id="GO:0004642">
    <property type="term" value="F:phosphoribosylformylglycinamidine synthase activity"/>
    <property type="evidence" value="ECO:0007669"/>
    <property type="project" value="UniProtKB-UniRule"/>
</dbReference>
<dbReference type="GO" id="GO:0006189">
    <property type="term" value="P:'de novo' IMP biosynthetic process"/>
    <property type="evidence" value="ECO:0007669"/>
    <property type="project" value="UniProtKB-UniRule"/>
</dbReference>
<keyword evidence="5 8" id="KW-0658">Purine biosynthesis</keyword>
<proteinExistence type="inferred from homology"/>
<dbReference type="InterPro" id="IPR016188">
    <property type="entry name" value="PurM-like_N"/>
</dbReference>
<dbReference type="EC" id="6.3.5.3" evidence="8"/>
<dbReference type="GO" id="GO:0000287">
    <property type="term" value="F:magnesium ion binding"/>
    <property type="evidence" value="ECO:0007669"/>
    <property type="project" value="UniProtKB-UniRule"/>
</dbReference>
<evidence type="ECO:0000313" key="13">
    <source>
        <dbReference type="EMBL" id="XCB23013.1"/>
    </source>
</evidence>
<dbReference type="InterPro" id="IPR010918">
    <property type="entry name" value="PurM-like_C_dom"/>
</dbReference>
<evidence type="ECO:0000256" key="8">
    <source>
        <dbReference type="HAMAP-Rule" id="MF_00420"/>
    </source>
</evidence>
<evidence type="ECO:0000256" key="3">
    <source>
        <dbReference type="ARBA" id="ARBA00022723"/>
    </source>
</evidence>
<feature type="binding site" evidence="8">
    <location>
        <position position="131"/>
    </location>
    <ligand>
        <name>substrate</name>
    </ligand>
</feature>
<comment type="subunit">
    <text evidence="8">Monomer. Part of the FGAM synthase complex composed of 1 PurL, 1 PurQ and 2 PurS subunits.</text>
</comment>
<evidence type="ECO:0000256" key="9">
    <source>
        <dbReference type="SAM" id="MobiDB-lite"/>
    </source>
</evidence>
<feature type="domain" description="PurM-like C-terminal" evidence="11">
    <location>
        <begin position="225"/>
        <end position="377"/>
    </location>
</feature>
<feature type="region of interest" description="Disordered" evidence="9">
    <location>
        <begin position="1"/>
        <end position="20"/>
    </location>
</feature>
<feature type="compositionally biased region" description="Polar residues" evidence="9">
    <location>
        <begin position="1"/>
        <end position="10"/>
    </location>
</feature>